<organism evidence="1 2">
    <name type="scientific">Meganyctiphanes norvegica</name>
    <name type="common">Northern krill</name>
    <name type="synonym">Thysanopoda norvegica</name>
    <dbReference type="NCBI Taxonomy" id="48144"/>
    <lineage>
        <taxon>Eukaryota</taxon>
        <taxon>Metazoa</taxon>
        <taxon>Ecdysozoa</taxon>
        <taxon>Arthropoda</taxon>
        <taxon>Crustacea</taxon>
        <taxon>Multicrustacea</taxon>
        <taxon>Malacostraca</taxon>
        <taxon>Eumalacostraca</taxon>
        <taxon>Eucarida</taxon>
        <taxon>Euphausiacea</taxon>
        <taxon>Euphausiidae</taxon>
        <taxon>Meganyctiphanes</taxon>
    </lineage>
</organism>
<protein>
    <submittedName>
        <fullName evidence="1">Uncharacterized protein</fullName>
    </submittedName>
</protein>
<keyword evidence="2" id="KW-1185">Reference proteome</keyword>
<evidence type="ECO:0000313" key="1">
    <source>
        <dbReference type="EMBL" id="CAL4062357.1"/>
    </source>
</evidence>
<proteinExistence type="predicted"/>
<evidence type="ECO:0000313" key="2">
    <source>
        <dbReference type="Proteomes" id="UP001497623"/>
    </source>
</evidence>
<dbReference type="AlphaFoldDB" id="A0AAV2PQB3"/>
<reference evidence="1 2" key="1">
    <citation type="submission" date="2024-05" db="EMBL/GenBank/DDBJ databases">
        <authorList>
            <person name="Wallberg A."/>
        </authorList>
    </citation>
    <scope>NUCLEOTIDE SEQUENCE [LARGE SCALE GENOMIC DNA]</scope>
</reference>
<name>A0AAV2PQB3_MEGNR</name>
<comment type="caution">
    <text evidence="1">The sequence shown here is derived from an EMBL/GenBank/DDBJ whole genome shotgun (WGS) entry which is preliminary data.</text>
</comment>
<sequence length="119" mass="13975">MASVESALTYHEKKGNSGRKYGYTYNSSKKEFIKVSPYNIRAKSANWKETKIWTRELFLVCRRPQSLCTKRVYIASEFLWDLTTHSYAENVLALFRFQSSFAGVFYLIHYLLSSIQAFF</sequence>
<feature type="non-terminal residue" evidence="1">
    <location>
        <position position="119"/>
    </location>
</feature>
<accession>A0AAV2PQB3</accession>
<dbReference type="EMBL" id="CAXKWB010000832">
    <property type="protein sequence ID" value="CAL4062357.1"/>
    <property type="molecule type" value="Genomic_DNA"/>
</dbReference>
<gene>
    <name evidence="1" type="ORF">MNOR_LOCUS2656</name>
</gene>
<dbReference type="Proteomes" id="UP001497623">
    <property type="component" value="Unassembled WGS sequence"/>
</dbReference>